<dbReference type="InterPro" id="IPR035093">
    <property type="entry name" value="RelE/ParE_toxin_dom_sf"/>
</dbReference>
<accession>A0ABU3SX81</accession>
<dbReference type="Pfam" id="PF05016">
    <property type="entry name" value="ParE_toxin"/>
    <property type="match status" value="1"/>
</dbReference>
<protein>
    <recommendedName>
        <fullName evidence="2">Toxin</fullName>
    </recommendedName>
</protein>
<sequence length="96" mass="11296">MPEFWLSPKAEQDLESIWVYSFEHWGLVKAEQYIDSLFSAFGELANSSKQAISCDHIRVGYRFCREGKHIIYFKIADYGFAIIRILHERMLPSLHL</sequence>
<dbReference type="RefSeq" id="WP_316026216.1">
    <property type="nucleotide sequence ID" value="NZ_JAWDIO010000002.1"/>
</dbReference>
<dbReference type="EMBL" id="JAWDIO010000002">
    <property type="protein sequence ID" value="MDU0354630.1"/>
    <property type="molecule type" value="Genomic_DNA"/>
</dbReference>
<keyword evidence="1" id="KW-1277">Toxin-antitoxin system</keyword>
<proteinExistence type="inferred from homology"/>
<reference evidence="3 4" key="1">
    <citation type="submission" date="2023-10" db="EMBL/GenBank/DDBJ databases">
        <title>Glaciecola aquimarina strain GGW-M5 nov., isolated from a coastal seawater.</title>
        <authorList>
            <person name="Bayburt H."/>
            <person name="Kim J.M."/>
            <person name="Choi B.J."/>
            <person name="Jeon C.O."/>
        </authorList>
    </citation>
    <scope>NUCLEOTIDE SEQUENCE [LARGE SCALE GENOMIC DNA]</scope>
    <source>
        <strain evidence="3 4">KCTC 32108</strain>
    </source>
</reference>
<comment type="caution">
    <text evidence="3">The sequence shown here is derived from an EMBL/GenBank/DDBJ whole genome shotgun (WGS) entry which is preliminary data.</text>
</comment>
<keyword evidence="4" id="KW-1185">Reference proteome</keyword>
<evidence type="ECO:0000256" key="1">
    <source>
        <dbReference type="ARBA" id="ARBA00022649"/>
    </source>
</evidence>
<organism evidence="3 4">
    <name type="scientific">Paraglaciecola aquimarina</name>
    <dbReference type="NCBI Taxonomy" id="1235557"/>
    <lineage>
        <taxon>Bacteria</taxon>
        <taxon>Pseudomonadati</taxon>
        <taxon>Pseudomonadota</taxon>
        <taxon>Gammaproteobacteria</taxon>
        <taxon>Alteromonadales</taxon>
        <taxon>Alteromonadaceae</taxon>
        <taxon>Paraglaciecola</taxon>
    </lineage>
</organism>
<evidence type="ECO:0000313" key="3">
    <source>
        <dbReference type="EMBL" id="MDU0354630.1"/>
    </source>
</evidence>
<gene>
    <name evidence="3" type="ORF">RS130_12525</name>
</gene>
<dbReference type="PIRSF" id="PIRSF029218">
    <property type="entry name" value="ParE"/>
    <property type="match status" value="1"/>
</dbReference>
<evidence type="ECO:0000256" key="2">
    <source>
        <dbReference type="PIRNR" id="PIRNR029218"/>
    </source>
</evidence>
<dbReference type="InterPro" id="IPR028344">
    <property type="entry name" value="ParE1/4"/>
</dbReference>
<comment type="similarity">
    <text evidence="2">Belongs to the RelE toxin family.</text>
</comment>
<dbReference type="InterPro" id="IPR007712">
    <property type="entry name" value="RelE/ParE_toxin"/>
</dbReference>
<dbReference type="Proteomes" id="UP001247805">
    <property type="component" value="Unassembled WGS sequence"/>
</dbReference>
<name>A0ABU3SX81_9ALTE</name>
<evidence type="ECO:0000313" key="4">
    <source>
        <dbReference type="Proteomes" id="UP001247805"/>
    </source>
</evidence>
<dbReference type="Gene3D" id="3.30.2310.20">
    <property type="entry name" value="RelE-like"/>
    <property type="match status" value="1"/>
</dbReference>